<gene>
    <name evidence="2" type="ORF">UFOPK3837_00249</name>
</gene>
<name>A0A6J7JWY0_9ZZZZ</name>
<dbReference type="EMBL" id="CAFBNO010000005">
    <property type="protein sequence ID" value="CAB4948120.1"/>
    <property type="molecule type" value="Genomic_DNA"/>
</dbReference>
<evidence type="ECO:0000256" key="1">
    <source>
        <dbReference type="SAM" id="Phobius"/>
    </source>
</evidence>
<feature type="transmembrane region" description="Helical" evidence="1">
    <location>
        <begin position="12"/>
        <end position="28"/>
    </location>
</feature>
<keyword evidence="1" id="KW-0812">Transmembrane</keyword>
<dbReference type="AlphaFoldDB" id="A0A6J7JWY0"/>
<sequence>MSNASRKILKSPWVWFFGITAAFQIFRGSFGDTLIFGLGALVVALAATSAIDRDFLNREQVRHTVSVPVAIGLALALSLLPRHSPIHAAIFIGILPVVLALVWHRDSGEKVKPNLREKRARSLWAALSVGICVWELAANIVGQLNHTLTKFPTISVLIDPALDAVWGQSLFVVLWLSAGWGFLRLGIRK</sequence>
<evidence type="ECO:0000313" key="2">
    <source>
        <dbReference type="EMBL" id="CAB4948120.1"/>
    </source>
</evidence>
<reference evidence="2" key="1">
    <citation type="submission" date="2020-05" db="EMBL/GenBank/DDBJ databases">
        <authorList>
            <person name="Chiriac C."/>
            <person name="Salcher M."/>
            <person name="Ghai R."/>
            <person name="Kavagutti S V."/>
        </authorList>
    </citation>
    <scope>NUCLEOTIDE SEQUENCE</scope>
</reference>
<feature type="transmembrane region" description="Helical" evidence="1">
    <location>
        <begin position="34"/>
        <end position="51"/>
    </location>
</feature>
<protein>
    <submittedName>
        <fullName evidence="2">Unannotated protein</fullName>
    </submittedName>
</protein>
<organism evidence="2">
    <name type="scientific">freshwater metagenome</name>
    <dbReference type="NCBI Taxonomy" id="449393"/>
    <lineage>
        <taxon>unclassified sequences</taxon>
        <taxon>metagenomes</taxon>
        <taxon>ecological metagenomes</taxon>
    </lineage>
</organism>
<proteinExistence type="predicted"/>
<feature type="transmembrane region" description="Helical" evidence="1">
    <location>
        <begin position="123"/>
        <end position="144"/>
    </location>
</feature>
<feature type="transmembrane region" description="Helical" evidence="1">
    <location>
        <begin position="86"/>
        <end position="103"/>
    </location>
</feature>
<keyword evidence="1" id="KW-0472">Membrane</keyword>
<keyword evidence="1" id="KW-1133">Transmembrane helix</keyword>
<feature type="transmembrane region" description="Helical" evidence="1">
    <location>
        <begin position="164"/>
        <end position="183"/>
    </location>
</feature>
<feature type="transmembrane region" description="Helical" evidence="1">
    <location>
        <begin position="63"/>
        <end position="80"/>
    </location>
</feature>
<accession>A0A6J7JWY0</accession>